<evidence type="ECO:0000313" key="1">
    <source>
        <dbReference type="EMBL" id="OAA63839.1"/>
    </source>
</evidence>
<reference evidence="1 2" key="1">
    <citation type="journal article" date="2016" name="Genome Biol. Evol.">
        <title>Divergent and convergent evolution of fungal pathogenicity.</title>
        <authorList>
            <person name="Shang Y."/>
            <person name="Xiao G."/>
            <person name="Zheng P."/>
            <person name="Cen K."/>
            <person name="Zhan S."/>
            <person name="Wang C."/>
        </authorList>
    </citation>
    <scope>NUCLEOTIDE SEQUENCE [LARGE SCALE GENOMIC DNA]</scope>
    <source>
        <strain evidence="1 2">ARSEF 2679</strain>
    </source>
</reference>
<dbReference type="GO" id="GO:0004019">
    <property type="term" value="F:adenylosuccinate synthase activity"/>
    <property type="evidence" value="ECO:0007669"/>
    <property type="project" value="InterPro"/>
</dbReference>
<proteinExistence type="predicted"/>
<dbReference type="GeneID" id="30020840"/>
<accession>A0A167WIQ3</accession>
<dbReference type="GO" id="GO:0005737">
    <property type="term" value="C:cytoplasm"/>
    <property type="evidence" value="ECO:0007669"/>
    <property type="project" value="TreeGrafter"/>
</dbReference>
<dbReference type="RefSeq" id="XP_018704488.1">
    <property type="nucleotide sequence ID" value="XM_018848154.1"/>
</dbReference>
<dbReference type="InterPro" id="IPR001114">
    <property type="entry name" value="Adenylosuccinate_synthetase"/>
</dbReference>
<dbReference type="GO" id="GO:0000166">
    <property type="term" value="F:nucleotide binding"/>
    <property type="evidence" value="ECO:0007669"/>
    <property type="project" value="InterPro"/>
</dbReference>
<dbReference type="STRING" id="1081104.A0A167WIQ3"/>
<dbReference type="InterPro" id="IPR027417">
    <property type="entry name" value="P-loop_NTPase"/>
</dbReference>
<dbReference type="PANTHER" id="PTHR11846:SF0">
    <property type="entry name" value="ADENYLOSUCCINATE SYNTHETASE"/>
    <property type="match status" value="1"/>
</dbReference>
<protein>
    <submittedName>
        <fullName evidence="1">Adenylosuccinate synthetase</fullName>
    </submittedName>
</protein>
<sequence>MLSARFCSTAQENNMNTLVEGANIQHELGWAVSKLKILEKLAQNSRRLEKNGGRPLVDGVVVVDVVVLRYSMAINYYTALNLTKLDVLDTFETIKIAVAYKGPESGEELASYPTDPDILDRAHVVYHEMLGWKRPTTNVKTFDDLPKQATLRRREEGRSC</sequence>
<dbReference type="SUPFAM" id="SSF52540">
    <property type="entry name" value="P-loop containing nucleoside triphosphate hydrolases"/>
    <property type="match status" value="1"/>
</dbReference>
<dbReference type="SMART" id="SM00788">
    <property type="entry name" value="Adenylsucc_synt"/>
    <property type="match status" value="1"/>
</dbReference>
<dbReference type="GO" id="GO:0044208">
    <property type="term" value="P:'de novo' AMP biosynthetic process"/>
    <property type="evidence" value="ECO:0007669"/>
    <property type="project" value="TreeGrafter"/>
</dbReference>
<dbReference type="AlphaFoldDB" id="A0A167WIQ3"/>
<dbReference type="OrthoDB" id="10265645at2759"/>
<dbReference type="EMBL" id="AZHB01000010">
    <property type="protein sequence ID" value="OAA63839.1"/>
    <property type="molecule type" value="Genomic_DNA"/>
</dbReference>
<dbReference type="Gene3D" id="3.90.170.10">
    <property type="entry name" value="Adenylosuccinate Synthetase, subunit A, domain 3"/>
    <property type="match status" value="1"/>
</dbReference>
<dbReference type="GO" id="GO:0046040">
    <property type="term" value="P:IMP metabolic process"/>
    <property type="evidence" value="ECO:0007669"/>
    <property type="project" value="TreeGrafter"/>
</dbReference>
<dbReference type="InterPro" id="IPR042111">
    <property type="entry name" value="Adenylosuccinate_synth_dom3"/>
</dbReference>
<dbReference type="Pfam" id="PF00709">
    <property type="entry name" value="Adenylsucc_synt"/>
    <property type="match status" value="1"/>
</dbReference>
<dbReference type="Proteomes" id="UP000076744">
    <property type="component" value="Unassembled WGS sequence"/>
</dbReference>
<organism evidence="1 2">
    <name type="scientific">Cordyceps fumosorosea (strain ARSEF 2679)</name>
    <name type="common">Isaria fumosorosea</name>
    <dbReference type="NCBI Taxonomy" id="1081104"/>
    <lineage>
        <taxon>Eukaryota</taxon>
        <taxon>Fungi</taxon>
        <taxon>Dikarya</taxon>
        <taxon>Ascomycota</taxon>
        <taxon>Pezizomycotina</taxon>
        <taxon>Sordariomycetes</taxon>
        <taxon>Hypocreomycetidae</taxon>
        <taxon>Hypocreales</taxon>
        <taxon>Cordycipitaceae</taxon>
        <taxon>Cordyceps</taxon>
    </lineage>
</organism>
<dbReference type="PANTHER" id="PTHR11846">
    <property type="entry name" value="ADENYLOSUCCINATE SYNTHETASE"/>
    <property type="match status" value="1"/>
</dbReference>
<comment type="caution">
    <text evidence="1">The sequence shown here is derived from an EMBL/GenBank/DDBJ whole genome shotgun (WGS) entry which is preliminary data.</text>
</comment>
<name>A0A167WIQ3_CORFA</name>
<gene>
    <name evidence="1" type="ORF">ISF_04548</name>
</gene>
<evidence type="ECO:0000313" key="2">
    <source>
        <dbReference type="Proteomes" id="UP000076744"/>
    </source>
</evidence>
<keyword evidence="2" id="KW-1185">Reference proteome</keyword>